<evidence type="ECO:0000256" key="1">
    <source>
        <dbReference type="SAM" id="MobiDB-lite"/>
    </source>
</evidence>
<dbReference type="Proteomes" id="UP000803844">
    <property type="component" value="Unassembled WGS sequence"/>
</dbReference>
<proteinExistence type="predicted"/>
<dbReference type="GeneID" id="63840175"/>
<evidence type="ECO:0000313" key="2">
    <source>
        <dbReference type="EMBL" id="KAF3768670.1"/>
    </source>
</evidence>
<feature type="region of interest" description="Disordered" evidence="1">
    <location>
        <begin position="67"/>
        <end position="119"/>
    </location>
</feature>
<dbReference type="AlphaFoldDB" id="A0A9P4Y911"/>
<organism evidence="2 3">
    <name type="scientific">Cryphonectria parasitica (strain ATCC 38755 / EP155)</name>
    <dbReference type="NCBI Taxonomy" id="660469"/>
    <lineage>
        <taxon>Eukaryota</taxon>
        <taxon>Fungi</taxon>
        <taxon>Dikarya</taxon>
        <taxon>Ascomycota</taxon>
        <taxon>Pezizomycotina</taxon>
        <taxon>Sordariomycetes</taxon>
        <taxon>Sordariomycetidae</taxon>
        <taxon>Diaporthales</taxon>
        <taxon>Cryphonectriaceae</taxon>
        <taxon>Cryphonectria-Endothia species complex</taxon>
        <taxon>Cryphonectria</taxon>
    </lineage>
</organism>
<feature type="non-terminal residue" evidence="2">
    <location>
        <position position="151"/>
    </location>
</feature>
<feature type="compositionally biased region" description="Polar residues" evidence="1">
    <location>
        <begin position="134"/>
        <end position="144"/>
    </location>
</feature>
<keyword evidence="3" id="KW-1185">Reference proteome</keyword>
<dbReference type="RefSeq" id="XP_040779631.1">
    <property type="nucleotide sequence ID" value="XM_040923046.1"/>
</dbReference>
<feature type="region of interest" description="Disordered" evidence="1">
    <location>
        <begin position="132"/>
        <end position="151"/>
    </location>
</feature>
<dbReference type="EMBL" id="MU032345">
    <property type="protein sequence ID" value="KAF3768670.1"/>
    <property type="molecule type" value="Genomic_DNA"/>
</dbReference>
<evidence type="ECO:0000313" key="3">
    <source>
        <dbReference type="Proteomes" id="UP000803844"/>
    </source>
</evidence>
<protein>
    <submittedName>
        <fullName evidence="2">Uncharacterized protein</fullName>
    </submittedName>
</protein>
<name>A0A9P4Y911_CRYP1</name>
<reference evidence="2" key="1">
    <citation type="journal article" date="2020" name="Phytopathology">
        <title>Genome sequence of the chestnut blight fungus Cryphonectria parasitica EP155: A fundamental resource for an archetypical invasive plant pathogen.</title>
        <authorList>
            <person name="Crouch J.A."/>
            <person name="Dawe A."/>
            <person name="Aerts A."/>
            <person name="Barry K."/>
            <person name="Churchill A.C.L."/>
            <person name="Grimwood J."/>
            <person name="Hillman B."/>
            <person name="Milgroom M.G."/>
            <person name="Pangilinan J."/>
            <person name="Smith M."/>
            <person name="Salamov A."/>
            <person name="Schmutz J."/>
            <person name="Yadav J."/>
            <person name="Grigoriev I.V."/>
            <person name="Nuss D."/>
        </authorList>
    </citation>
    <scope>NUCLEOTIDE SEQUENCE</scope>
    <source>
        <strain evidence="2">EP155</strain>
    </source>
</reference>
<feature type="compositionally biased region" description="Low complexity" evidence="1">
    <location>
        <begin position="108"/>
        <end position="119"/>
    </location>
</feature>
<gene>
    <name evidence="2" type="ORF">M406DRAFT_354966</name>
</gene>
<comment type="caution">
    <text evidence="2">The sequence shown here is derived from an EMBL/GenBank/DDBJ whole genome shotgun (WGS) entry which is preliminary data.</text>
</comment>
<sequence>MAPPILPTAYDKGDLYNYYCSIDDPQIVRNKLYSLRNYITELEESRNPQAQAEAQQSIHQAEEAINLLRQRLRAMGQQEPSEKENNKPSGSTSFADGDGHYAGPSRLSTPASASTSGTCTASYANLAKRPRTFSFGNDYSNSHQNKSHKTA</sequence>
<accession>A0A9P4Y911</accession>